<feature type="compositionally biased region" description="Polar residues" evidence="1">
    <location>
        <begin position="33"/>
        <end position="47"/>
    </location>
</feature>
<gene>
    <name evidence="2" type="ORF">FN924_06070</name>
</gene>
<protein>
    <recommendedName>
        <fullName evidence="4">Spore germination protein</fullName>
    </recommendedName>
</protein>
<evidence type="ECO:0000256" key="1">
    <source>
        <dbReference type="SAM" id="MobiDB-lite"/>
    </source>
</evidence>
<keyword evidence="3" id="KW-1185">Reference proteome</keyword>
<evidence type="ECO:0000313" key="2">
    <source>
        <dbReference type="EMBL" id="QDP39774.1"/>
    </source>
</evidence>
<dbReference type="Pfam" id="PF10676">
    <property type="entry name" value="gerPA"/>
    <property type="match status" value="1"/>
</dbReference>
<evidence type="ECO:0008006" key="4">
    <source>
        <dbReference type="Google" id="ProtNLM"/>
    </source>
</evidence>
<dbReference type="InterPro" id="IPR019618">
    <property type="entry name" value="Spore_germination_GerPA"/>
</dbReference>
<dbReference type="Proteomes" id="UP000315215">
    <property type="component" value="Chromosome"/>
</dbReference>
<name>A0A516KED9_9BACI</name>
<sequence length="90" mass="9680">MGVIILGDIQVNIGNLKVFHISGTSSLIIGRGTQSELKSESKTNNGIGSAYGDGSNINMSSRKSAIYDQEQLDSFHGESTHPELWGQVKE</sequence>
<organism evidence="2 3">
    <name type="scientific">Radiobacillus deserti</name>
    <dbReference type="NCBI Taxonomy" id="2594883"/>
    <lineage>
        <taxon>Bacteria</taxon>
        <taxon>Bacillati</taxon>
        <taxon>Bacillota</taxon>
        <taxon>Bacilli</taxon>
        <taxon>Bacillales</taxon>
        <taxon>Bacillaceae</taxon>
        <taxon>Radiobacillus</taxon>
    </lineage>
</organism>
<proteinExistence type="predicted"/>
<evidence type="ECO:0000313" key="3">
    <source>
        <dbReference type="Proteomes" id="UP000315215"/>
    </source>
</evidence>
<accession>A0A516KED9</accession>
<dbReference type="EMBL" id="CP041666">
    <property type="protein sequence ID" value="QDP39774.1"/>
    <property type="molecule type" value="Genomic_DNA"/>
</dbReference>
<reference evidence="2 3" key="1">
    <citation type="submission" date="2019-07" db="EMBL/GenBank/DDBJ databases">
        <authorList>
            <person name="Li J."/>
        </authorList>
    </citation>
    <scope>NUCLEOTIDE SEQUENCE [LARGE SCALE GENOMIC DNA]</scope>
    <source>
        <strain evidence="2 3">TKL69</strain>
    </source>
</reference>
<feature type="region of interest" description="Disordered" evidence="1">
    <location>
        <begin position="33"/>
        <end position="54"/>
    </location>
</feature>
<dbReference type="KEGG" id="aqt:FN924_06070"/>
<dbReference type="AlphaFoldDB" id="A0A516KED9"/>